<evidence type="ECO:0000256" key="1">
    <source>
        <dbReference type="ARBA" id="ARBA00004202"/>
    </source>
</evidence>
<dbReference type="CDD" id="cd03214">
    <property type="entry name" value="ABC_Iron-Siderophores_B12_Hemin"/>
    <property type="match status" value="1"/>
</dbReference>
<dbReference type="InterPro" id="IPR027417">
    <property type="entry name" value="P-loop_NTPase"/>
</dbReference>
<dbReference type="AlphaFoldDB" id="A0A849ACD8"/>
<dbReference type="PANTHER" id="PTHR42771">
    <property type="entry name" value="IRON(3+)-HYDROXAMATE IMPORT ATP-BINDING PROTEIN FHUC"/>
    <property type="match status" value="1"/>
</dbReference>
<keyword evidence="9" id="KW-0472">Membrane</keyword>
<keyword evidence="8" id="KW-0406">Ion transport</keyword>
<dbReference type="FunFam" id="3.40.50.300:FF:000134">
    <property type="entry name" value="Iron-enterobactin ABC transporter ATP-binding protein"/>
    <property type="match status" value="1"/>
</dbReference>
<keyword evidence="2" id="KW-0813">Transport</keyword>
<dbReference type="SUPFAM" id="SSF52540">
    <property type="entry name" value="P-loop containing nucleoside triphosphate hydrolases"/>
    <property type="match status" value="1"/>
</dbReference>
<organism evidence="11 12">
    <name type="scientific">Nakamurella aerolata</name>
    <dbReference type="NCBI Taxonomy" id="1656892"/>
    <lineage>
        <taxon>Bacteria</taxon>
        <taxon>Bacillati</taxon>
        <taxon>Actinomycetota</taxon>
        <taxon>Actinomycetes</taxon>
        <taxon>Nakamurellales</taxon>
        <taxon>Nakamurellaceae</taxon>
        <taxon>Nakamurella</taxon>
    </lineage>
</organism>
<sequence>MTTAHSAAGTGPGQPADRLRAEQVSLGYAAADVITELSLRIPDDRFTVIVGPNACGKSTLLRALARLLPARGGSILLDGKDIHSLPAKQVARVLGLLPQTSTAPEGIRVRELVARGRYPYQRLWSSWTDADEAAVAEAMAATEITELADRLVEELSGGQRQRVWIALVLAQQTPLVLLDEPTTFLDVGHQYALLNLCRDLQRRHGRTVVAVLHDLNQACRYADHLVVMDAGRIVAEGAPATVITPELVERTFELPCRVVPDPVTGSPMVVPELK</sequence>
<evidence type="ECO:0000256" key="6">
    <source>
        <dbReference type="ARBA" id="ARBA00022840"/>
    </source>
</evidence>
<accession>A0A849ACD8</accession>
<keyword evidence="6 11" id="KW-0067">ATP-binding</keyword>
<dbReference type="GO" id="GO:0016887">
    <property type="term" value="F:ATP hydrolysis activity"/>
    <property type="evidence" value="ECO:0007669"/>
    <property type="project" value="InterPro"/>
</dbReference>
<evidence type="ECO:0000256" key="3">
    <source>
        <dbReference type="ARBA" id="ARBA00022475"/>
    </source>
</evidence>
<dbReference type="Gene3D" id="3.40.50.300">
    <property type="entry name" value="P-loop containing nucleotide triphosphate hydrolases"/>
    <property type="match status" value="1"/>
</dbReference>
<dbReference type="GO" id="GO:0005524">
    <property type="term" value="F:ATP binding"/>
    <property type="evidence" value="ECO:0007669"/>
    <property type="project" value="UniProtKB-KW"/>
</dbReference>
<evidence type="ECO:0000256" key="5">
    <source>
        <dbReference type="ARBA" id="ARBA00022741"/>
    </source>
</evidence>
<comment type="caution">
    <text evidence="11">The sequence shown here is derived from an EMBL/GenBank/DDBJ whole genome shotgun (WGS) entry which is preliminary data.</text>
</comment>
<evidence type="ECO:0000256" key="2">
    <source>
        <dbReference type="ARBA" id="ARBA00022448"/>
    </source>
</evidence>
<evidence type="ECO:0000256" key="7">
    <source>
        <dbReference type="ARBA" id="ARBA00023004"/>
    </source>
</evidence>
<dbReference type="RefSeq" id="WP_171200520.1">
    <property type="nucleotide sequence ID" value="NZ_JABEND010000008.1"/>
</dbReference>
<evidence type="ECO:0000313" key="12">
    <source>
        <dbReference type="Proteomes" id="UP000562984"/>
    </source>
</evidence>
<dbReference type="PROSITE" id="PS00211">
    <property type="entry name" value="ABC_TRANSPORTER_1"/>
    <property type="match status" value="1"/>
</dbReference>
<name>A0A849ACD8_9ACTN</name>
<keyword evidence="3" id="KW-1003">Cell membrane</keyword>
<keyword evidence="5" id="KW-0547">Nucleotide-binding</keyword>
<keyword evidence="7" id="KW-0408">Iron</keyword>
<feature type="domain" description="ABC transporter" evidence="10">
    <location>
        <begin position="19"/>
        <end position="255"/>
    </location>
</feature>
<dbReference type="InterPro" id="IPR051535">
    <property type="entry name" value="Siderophore_ABC-ATPase"/>
</dbReference>
<protein>
    <submittedName>
        <fullName evidence="11">ABC transporter ATP-binding protein</fullName>
    </submittedName>
</protein>
<reference evidence="11 12" key="1">
    <citation type="submission" date="2020-05" db="EMBL/GenBank/DDBJ databases">
        <title>Nakamurella sp. DB0629 isolated from air conditioner.</title>
        <authorList>
            <person name="Kim D.H."/>
            <person name="Kim D.-U."/>
        </authorList>
    </citation>
    <scope>NUCLEOTIDE SEQUENCE [LARGE SCALE GENOMIC DNA]</scope>
    <source>
        <strain evidence="11 12">DB0629</strain>
    </source>
</reference>
<evidence type="ECO:0000256" key="8">
    <source>
        <dbReference type="ARBA" id="ARBA00023065"/>
    </source>
</evidence>
<gene>
    <name evidence="11" type="ORF">HKD39_14135</name>
</gene>
<dbReference type="InterPro" id="IPR003439">
    <property type="entry name" value="ABC_transporter-like_ATP-bd"/>
</dbReference>
<proteinExistence type="predicted"/>
<dbReference type="InterPro" id="IPR003593">
    <property type="entry name" value="AAA+_ATPase"/>
</dbReference>
<keyword evidence="12" id="KW-1185">Reference proteome</keyword>
<dbReference type="InterPro" id="IPR017871">
    <property type="entry name" value="ABC_transporter-like_CS"/>
</dbReference>
<dbReference type="PROSITE" id="PS50893">
    <property type="entry name" value="ABC_TRANSPORTER_2"/>
    <property type="match status" value="1"/>
</dbReference>
<dbReference type="Pfam" id="PF00005">
    <property type="entry name" value="ABC_tran"/>
    <property type="match status" value="1"/>
</dbReference>
<evidence type="ECO:0000256" key="9">
    <source>
        <dbReference type="ARBA" id="ARBA00023136"/>
    </source>
</evidence>
<keyword evidence="4" id="KW-0410">Iron transport</keyword>
<dbReference type="PANTHER" id="PTHR42771:SF12">
    <property type="entry name" value="FE(3+) DICITRATE TRANSPORT ATP-BINDING PROTEIN FECE-RELATED"/>
    <property type="match status" value="1"/>
</dbReference>
<dbReference type="Proteomes" id="UP000562984">
    <property type="component" value="Unassembled WGS sequence"/>
</dbReference>
<dbReference type="GO" id="GO:0006826">
    <property type="term" value="P:iron ion transport"/>
    <property type="evidence" value="ECO:0007669"/>
    <property type="project" value="UniProtKB-KW"/>
</dbReference>
<evidence type="ECO:0000259" key="10">
    <source>
        <dbReference type="PROSITE" id="PS50893"/>
    </source>
</evidence>
<evidence type="ECO:0000256" key="4">
    <source>
        <dbReference type="ARBA" id="ARBA00022496"/>
    </source>
</evidence>
<evidence type="ECO:0000313" key="11">
    <source>
        <dbReference type="EMBL" id="NNG36831.1"/>
    </source>
</evidence>
<dbReference type="EMBL" id="JABEND010000008">
    <property type="protein sequence ID" value="NNG36831.1"/>
    <property type="molecule type" value="Genomic_DNA"/>
</dbReference>
<dbReference type="GO" id="GO:0005886">
    <property type="term" value="C:plasma membrane"/>
    <property type="evidence" value="ECO:0007669"/>
    <property type="project" value="UniProtKB-SubCell"/>
</dbReference>
<comment type="subcellular location">
    <subcellularLocation>
        <location evidence="1">Cell membrane</location>
        <topology evidence="1">Peripheral membrane protein</topology>
    </subcellularLocation>
</comment>
<dbReference type="SMART" id="SM00382">
    <property type="entry name" value="AAA"/>
    <property type="match status" value="1"/>
</dbReference>